<evidence type="ECO:0000313" key="2">
    <source>
        <dbReference type="EMBL" id="BES87870.1"/>
    </source>
</evidence>
<keyword evidence="1" id="KW-0812">Transmembrane</keyword>
<reference evidence="2 3" key="1">
    <citation type="submission" date="2023-09" db="EMBL/GenBank/DDBJ databases">
        <title>Nesidiocoris tenuis whole genome shotgun sequence.</title>
        <authorList>
            <person name="Shibata T."/>
            <person name="Shimoda M."/>
            <person name="Kobayashi T."/>
            <person name="Uehara T."/>
        </authorList>
    </citation>
    <scope>NUCLEOTIDE SEQUENCE [LARGE SCALE GENOMIC DNA]</scope>
    <source>
        <strain evidence="2 3">Japan</strain>
    </source>
</reference>
<gene>
    <name evidence="2" type="ORF">NTJ_00676</name>
</gene>
<keyword evidence="1" id="KW-1133">Transmembrane helix</keyword>
<protein>
    <submittedName>
        <fullName evidence="2">Uncharacterized protein</fullName>
    </submittedName>
</protein>
<proteinExistence type="predicted"/>
<keyword evidence="3" id="KW-1185">Reference proteome</keyword>
<keyword evidence="1" id="KW-0472">Membrane</keyword>
<accession>A0ABN7AAK3</accession>
<feature type="transmembrane region" description="Helical" evidence="1">
    <location>
        <begin position="88"/>
        <end position="109"/>
    </location>
</feature>
<dbReference type="Proteomes" id="UP001307889">
    <property type="component" value="Chromosome 1"/>
</dbReference>
<organism evidence="2 3">
    <name type="scientific">Nesidiocoris tenuis</name>
    <dbReference type="NCBI Taxonomy" id="355587"/>
    <lineage>
        <taxon>Eukaryota</taxon>
        <taxon>Metazoa</taxon>
        <taxon>Ecdysozoa</taxon>
        <taxon>Arthropoda</taxon>
        <taxon>Hexapoda</taxon>
        <taxon>Insecta</taxon>
        <taxon>Pterygota</taxon>
        <taxon>Neoptera</taxon>
        <taxon>Paraneoptera</taxon>
        <taxon>Hemiptera</taxon>
        <taxon>Heteroptera</taxon>
        <taxon>Panheteroptera</taxon>
        <taxon>Cimicomorpha</taxon>
        <taxon>Miridae</taxon>
        <taxon>Dicyphina</taxon>
        <taxon>Nesidiocoris</taxon>
    </lineage>
</organism>
<dbReference type="EMBL" id="AP028909">
    <property type="protein sequence ID" value="BES87870.1"/>
    <property type="molecule type" value="Genomic_DNA"/>
</dbReference>
<name>A0ABN7AAK3_9HEMI</name>
<evidence type="ECO:0000256" key="1">
    <source>
        <dbReference type="SAM" id="Phobius"/>
    </source>
</evidence>
<evidence type="ECO:0000313" key="3">
    <source>
        <dbReference type="Proteomes" id="UP001307889"/>
    </source>
</evidence>
<sequence length="189" mass="21325">MDEEESRIHEVDDSWQGNHYSSVISGNGDTVETLLTATGHVIPRTMTLRENGAGDMTASATRNMIWRARANNYHFPPTMPCLRLMKSFLIMVAAIIMLNLSVTLALGWATQYSLTQNSLHSDVKETIRRGNMAIKYIHALNEDLKSRVCKQPSAMKARIAKLNEAFGDLSEKIRKIMTEDSDEYQVHLL</sequence>